<proteinExistence type="predicted"/>
<dbReference type="AlphaFoldDB" id="A0A0R3TFF9"/>
<feature type="transmembrane region" description="Helical" evidence="1">
    <location>
        <begin position="21"/>
        <end position="45"/>
    </location>
</feature>
<keyword evidence="1" id="KW-0812">Transmembrane</keyword>
<evidence type="ECO:0000313" key="4">
    <source>
        <dbReference type="WBParaSite" id="HNAJ_0000580001-mRNA-1"/>
    </source>
</evidence>
<evidence type="ECO:0000313" key="2">
    <source>
        <dbReference type="EMBL" id="VDO01656.1"/>
    </source>
</evidence>
<gene>
    <name evidence="2" type="ORF">HNAJ_LOCUS5796</name>
</gene>
<keyword evidence="3" id="KW-1185">Reference proteome</keyword>
<feature type="transmembrane region" description="Helical" evidence="1">
    <location>
        <begin position="65"/>
        <end position="89"/>
    </location>
</feature>
<sequence length="249" mass="28669">MVPKKVIGKATVVRTLSINNFVQRILLVTFWVYFCKHFLFAVNAMKVMAPTIERVLKDQGQTSDWGILSYVTLMIIMRFNAYYVIFYNLSRLVGDFQQFLLSPAFSPEANKSISGNEEAIQVWRKASLVEKLFRLEMETECLMPEGPCWAVSAETSSAIWRKFDTGLHNVLKHYIYIPWMEVVVKLLDRGEVKGRQKLSPLINHFSAICGALLTFIFVLTYHHWTKGNSKFALVPCLMGQNTEKQLPLY</sequence>
<organism evidence="4">
    <name type="scientific">Rodentolepis nana</name>
    <name type="common">Dwarf tapeworm</name>
    <name type="synonym">Hymenolepis nana</name>
    <dbReference type="NCBI Taxonomy" id="102285"/>
    <lineage>
        <taxon>Eukaryota</taxon>
        <taxon>Metazoa</taxon>
        <taxon>Spiralia</taxon>
        <taxon>Lophotrochozoa</taxon>
        <taxon>Platyhelminthes</taxon>
        <taxon>Cestoda</taxon>
        <taxon>Eucestoda</taxon>
        <taxon>Cyclophyllidea</taxon>
        <taxon>Hymenolepididae</taxon>
        <taxon>Rodentolepis</taxon>
    </lineage>
</organism>
<accession>A0A0R3TFF9</accession>
<dbReference type="OrthoDB" id="420606at2759"/>
<name>A0A0R3TFF9_RODNA</name>
<dbReference type="EMBL" id="UZAE01005445">
    <property type="protein sequence ID" value="VDO01656.1"/>
    <property type="molecule type" value="Genomic_DNA"/>
</dbReference>
<dbReference type="Proteomes" id="UP000278807">
    <property type="component" value="Unassembled WGS sequence"/>
</dbReference>
<dbReference type="WBParaSite" id="HNAJ_0000580001-mRNA-1">
    <property type="protein sequence ID" value="HNAJ_0000580001-mRNA-1"/>
    <property type="gene ID" value="HNAJ_0000580001"/>
</dbReference>
<feature type="transmembrane region" description="Helical" evidence="1">
    <location>
        <begin position="201"/>
        <end position="224"/>
    </location>
</feature>
<keyword evidence="1" id="KW-0472">Membrane</keyword>
<reference evidence="4" key="1">
    <citation type="submission" date="2017-02" db="UniProtKB">
        <authorList>
            <consortium name="WormBaseParasite"/>
        </authorList>
    </citation>
    <scope>IDENTIFICATION</scope>
</reference>
<evidence type="ECO:0000256" key="1">
    <source>
        <dbReference type="SAM" id="Phobius"/>
    </source>
</evidence>
<evidence type="ECO:0000313" key="3">
    <source>
        <dbReference type="Proteomes" id="UP000278807"/>
    </source>
</evidence>
<protein>
    <submittedName>
        <fullName evidence="4">Bestrophin homolog</fullName>
    </submittedName>
</protein>
<reference evidence="2 3" key="2">
    <citation type="submission" date="2018-11" db="EMBL/GenBank/DDBJ databases">
        <authorList>
            <consortium name="Pathogen Informatics"/>
        </authorList>
    </citation>
    <scope>NUCLEOTIDE SEQUENCE [LARGE SCALE GENOMIC DNA]</scope>
</reference>
<keyword evidence="1" id="KW-1133">Transmembrane helix</keyword>